<accession>A0A6N2U1N0</accession>
<keyword evidence="6" id="KW-0378">Hydrolase</keyword>
<dbReference type="GO" id="GO:0016887">
    <property type="term" value="F:ATP hydrolysis activity"/>
    <property type="evidence" value="ECO:0007669"/>
    <property type="project" value="InterPro"/>
</dbReference>
<dbReference type="InterPro" id="IPR003439">
    <property type="entry name" value="ABC_transporter-like_ATP-bd"/>
</dbReference>
<evidence type="ECO:0000256" key="2">
    <source>
        <dbReference type="ARBA" id="ARBA00022448"/>
    </source>
</evidence>
<protein>
    <submittedName>
        <fullName evidence="6">Macrolide export ATP-binding/permease protein MacB</fullName>
        <ecNumber evidence="6">3.6.3.-</ecNumber>
    </submittedName>
</protein>
<dbReference type="PROSITE" id="PS50893">
    <property type="entry name" value="ABC_TRANSPORTER_2"/>
    <property type="match status" value="1"/>
</dbReference>
<sequence>MEHLIKVMDLCKIYNPGENEVRALDHVNLEIDRGEFVAIIGQSGSGKSTFMNMLGCLDIPTSGKYYLNGTDVSTMSDNELSLVRNKEIGFIFQGFNLIPNLTAVENVELPLIYRGIDKKERRKLATEALEMVGLSHRIHHKPSEMSGGQQQRVAIARAIAAKPPVILADEPTGNLDSASSKEILNILKNLHKDGRTVILITHDDGIAARAKRVVRIMDGKIESDRINPEYEKVEEVHEDKDSEE</sequence>
<dbReference type="CDD" id="cd03255">
    <property type="entry name" value="ABC_MJ0796_LolCDE_FtsE"/>
    <property type="match status" value="1"/>
</dbReference>
<dbReference type="RefSeq" id="WP_004222754.1">
    <property type="nucleotide sequence ID" value="NZ_CACRSY010000012.1"/>
</dbReference>
<feature type="domain" description="ABC transporter" evidence="5">
    <location>
        <begin position="5"/>
        <end position="243"/>
    </location>
</feature>
<dbReference type="AlphaFoldDB" id="A0A6N2U1N0"/>
<dbReference type="PANTHER" id="PTHR42798">
    <property type="entry name" value="LIPOPROTEIN-RELEASING SYSTEM ATP-BINDING PROTEIN LOLD"/>
    <property type="match status" value="1"/>
</dbReference>
<reference evidence="6" key="1">
    <citation type="submission" date="2019-11" db="EMBL/GenBank/DDBJ databases">
        <authorList>
            <person name="Feng L."/>
        </authorList>
    </citation>
    <scope>NUCLEOTIDE SEQUENCE</scope>
    <source>
        <strain evidence="6">BhanseniiLFYP23</strain>
    </source>
</reference>
<dbReference type="FunFam" id="3.40.50.300:FF:000032">
    <property type="entry name" value="Export ABC transporter ATP-binding protein"/>
    <property type="match status" value="1"/>
</dbReference>
<dbReference type="Gene3D" id="3.40.50.300">
    <property type="entry name" value="P-loop containing nucleotide triphosphate hydrolases"/>
    <property type="match status" value="1"/>
</dbReference>
<gene>
    <name evidence="6" type="primary">macB_2</name>
    <name evidence="6" type="ORF">BHLFYP23_00249</name>
</gene>
<dbReference type="Pfam" id="PF00005">
    <property type="entry name" value="ABC_tran"/>
    <property type="match status" value="1"/>
</dbReference>
<dbReference type="GO" id="GO:0005524">
    <property type="term" value="F:ATP binding"/>
    <property type="evidence" value="ECO:0007669"/>
    <property type="project" value="UniProtKB-KW"/>
</dbReference>
<dbReference type="PANTHER" id="PTHR42798:SF6">
    <property type="entry name" value="CELL DIVISION ATP-BINDING PROTEIN FTSE"/>
    <property type="match status" value="1"/>
</dbReference>
<comment type="similarity">
    <text evidence="1">Belongs to the ABC transporter superfamily.</text>
</comment>
<keyword evidence="2" id="KW-0813">Transport</keyword>
<evidence type="ECO:0000259" key="5">
    <source>
        <dbReference type="PROSITE" id="PS50893"/>
    </source>
</evidence>
<keyword evidence="3" id="KW-0547">Nucleotide-binding</keyword>
<evidence type="ECO:0000313" key="6">
    <source>
        <dbReference type="EMBL" id="VYT12354.1"/>
    </source>
</evidence>
<dbReference type="GO" id="GO:0022857">
    <property type="term" value="F:transmembrane transporter activity"/>
    <property type="evidence" value="ECO:0007669"/>
    <property type="project" value="UniProtKB-ARBA"/>
</dbReference>
<dbReference type="InterPro" id="IPR017911">
    <property type="entry name" value="MacB-like_ATP-bd"/>
</dbReference>
<dbReference type="SUPFAM" id="SSF52540">
    <property type="entry name" value="P-loop containing nucleoside triphosphate hydrolases"/>
    <property type="match status" value="1"/>
</dbReference>
<name>A0A6N2U1N0_BLAHA</name>
<dbReference type="EC" id="3.6.3.-" evidence="6"/>
<organism evidence="6">
    <name type="scientific">Blautia hansenii</name>
    <name type="common">Ruminococcus hansenii</name>
    <dbReference type="NCBI Taxonomy" id="1322"/>
    <lineage>
        <taxon>Bacteria</taxon>
        <taxon>Bacillati</taxon>
        <taxon>Bacillota</taxon>
        <taxon>Clostridia</taxon>
        <taxon>Lachnospirales</taxon>
        <taxon>Lachnospiraceae</taxon>
        <taxon>Blautia</taxon>
    </lineage>
</organism>
<dbReference type="InterPro" id="IPR003593">
    <property type="entry name" value="AAA+_ATPase"/>
</dbReference>
<proteinExistence type="inferred from homology"/>
<dbReference type="InterPro" id="IPR027417">
    <property type="entry name" value="P-loop_NTPase"/>
</dbReference>
<dbReference type="EMBL" id="CACRSY010000012">
    <property type="protein sequence ID" value="VYT12354.1"/>
    <property type="molecule type" value="Genomic_DNA"/>
</dbReference>
<dbReference type="GO" id="GO:0098796">
    <property type="term" value="C:membrane protein complex"/>
    <property type="evidence" value="ECO:0007669"/>
    <property type="project" value="UniProtKB-ARBA"/>
</dbReference>
<dbReference type="SMART" id="SM00382">
    <property type="entry name" value="AAA"/>
    <property type="match status" value="1"/>
</dbReference>
<dbReference type="PROSITE" id="PS00211">
    <property type="entry name" value="ABC_TRANSPORTER_1"/>
    <property type="match status" value="1"/>
</dbReference>
<evidence type="ECO:0000256" key="3">
    <source>
        <dbReference type="ARBA" id="ARBA00022741"/>
    </source>
</evidence>
<evidence type="ECO:0000256" key="1">
    <source>
        <dbReference type="ARBA" id="ARBA00005417"/>
    </source>
</evidence>
<dbReference type="InterPro" id="IPR017871">
    <property type="entry name" value="ABC_transporter-like_CS"/>
</dbReference>
<evidence type="ECO:0000256" key="4">
    <source>
        <dbReference type="ARBA" id="ARBA00022840"/>
    </source>
</evidence>
<keyword evidence="4 6" id="KW-0067">ATP-binding</keyword>